<evidence type="ECO:0000259" key="1">
    <source>
        <dbReference type="Pfam" id="PF12770"/>
    </source>
</evidence>
<comment type="caution">
    <text evidence="2">The sequence shown here is derived from an EMBL/GenBank/DDBJ whole genome shotgun (WGS) entry which is preliminary data.</text>
</comment>
<dbReference type="OrthoDB" id="9991317at2759"/>
<dbReference type="InterPro" id="IPR024983">
    <property type="entry name" value="CHAT_dom"/>
</dbReference>
<accession>A0A9P7FI76</accession>
<dbReference type="Pfam" id="PF12770">
    <property type="entry name" value="CHAT"/>
    <property type="match status" value="1"/>
</dbReference>
<evidence type="ECO:0000313" key="3">
    <source>
        <dbReference type="Proteomes" id="UP000823399"/>
    </source>
</evidence>
<dbReference type="EMBL" id="JABBWM010000004">
    <property type="protein sequence ID" value="KAG2118119.1"/>
    <property type="molecule type" value="Genomic_DNA"/>
</dbReference>
<dbReference type="Proteomes" id="UP000823399">
    <property type="component" value="Unassembled WGS sequence"/>
</dbReference>
<feature type="domain" description="CHAT" evidence="1">
    <location>
        <begin position="130"/>
        <end position="180"/>
    </location>
</feature>
<sequence length="200" mass="22515">MSDEYRGFENESNSTLADNMGRNHATYRHVNALELVLKLKRRSRIWLCPIAAFTSIPLHAANPFLTEANRSGKEPCPEDLYLELEFIRKLVPATVKSTTISGDAATRAGALEALQENSWKDIPHAECHGTALDDEEMPDEVVRLAADLQFSGFKNIIGMLWEVDDAAAKYVVEAFYENMFKDLRDGCFMDCTKAAWAHTR</sequence>
<evidence type="ECO:0000313" key="2">
    <source>
        <dbReference type="EMBL" id="KAG2118119.1"/>
    </source>
</evidence>
<protein>
    <recommendedName>
        <fullName evidence="1">CHAT domain-containing protein</fullName>
    </recommendedName>
</protein>
<dbReference type="RefSeq" id="XP_041298636.1">
    <property type="nucleotide sequence ID" value="XM_041443848.1"/>
</dbReference>
<dbReference type="GeneID" id="64706107"/>
<dbReference type="AlphaFoldDB" id="A0A9P7FI76"/>
<reference evidence="2" key="1">
    <citation type="journal article" date="2020" name="New Phytol.">
        <title>Comparative genomics reveals dynamic genome evolution in host specialist ectomycorrhizal fungi.</title>
        <authorList>
            <person name="Lofgren L.A."/>
            <person name="Nguyen N.H."/>
            <person name="Vilgalys R."/>
            <person name="Ruytinx J."/>
            <person name="Liao H.L."/>
            <person name="Branco S."/>
            <person name="Kuo A."/>
            <person name="LaButti K."/>
            <person name="Lipzen A."/>
            <person name="Andreopoulos W."/>
            <person name="Pangilinan J."/>
            <person name="Riley R."/>
            <person name="Hundley H."/>
            <person name="Na H."/>
            <person name="Barry K."/>
            <person name="Grigoriev I.V."/>
            <person name="Stajich J.E."/>
            <person name="Kennedy P.G."/>
        </authorList>
    </citation>
    <scope>NUCLEOTIDE SEQUENCE</scope>
    <source>
        <strain evidence="2">FC423</strain>
    </source>
</reference>
<organism evidence="2 3">
    <name type="scientific">Suillus discolor</name>
    <dbReference type="NCBI Taxonomy" id="1912936"/>
    <lineage>
        <taxon>Eukaryota</taxon>
        <taxon>Fungi</taxon>
        <taxon>Dikarya</taxon>
        <taxon>Basidiomycota</taxon>
        <taxon>Agaricomycotina</taxon>
        <taxon>Agaricomycetes</taxon>
        <taxon>Agaricomycetidae</taxon>
        <taxon>Boletales</taxon>
        <taxon>Suillineae</taxon>
        <taxon>Suillaceae</taxon>
        <taxon>Suillus</taxon>
    </lineage>
</organism>
<keyword evidence="3" id="KW-1185">Reference proteome</keyword>
<name>A0A9P7FI76_9AGAM</name>
<gene>
    <name evidence="2" type="ORF">F5147DRAFT_833235</name>
</gene>
<proteinExistence type="predicted"/>